<dbReference type="EMBL" id="JANJ01000001">
    <property type="protein sequence ID" value="EXI63284.1"/>
    <property type="molecule type" value="Genomic_DNA"/>
</dbReference>
<name>A0A011PAA9_9PAST</name>
<organism evidence="1 2">
    <name type="scientific">Mannheimia granulomatis</name>
    <dbReference type="NCBI Taxonomy" id="85402"/>
    <lineage>
        <taxon>Bacteria</taxon>
        <taxon>Pseudomonadati</taxon>
        <taxon>Pseudomonadota</taxon>
        <taxon>Gammaproteobacteria</taxon>
        <taxon>Pasteurellales</taxon>
        <taxon>Pasteurellaceae</taxon>
        <taxon>Mannheimia</taxon>
    </lineage>
</organism>
<proteinExistence type="predicted"/>
<evidence type="ECO:0000313" key="1">
    <source>
        <dbReference type="EMBL" id="EXI63284.1"/>
    </source>
</evidence>
<sequence>MKLRESENAQAVVFYQFFAGVNNCKKFAKNNRLYPLI</sequence>
<comment type="caution">
    <text evidence="1">The sequence shown here is derived from an EMBL/GenBank/DDBJ whole genome shotgun (WGS) entry which is preliminary data.</text>
</comment>
<gene>
    <name evidence="1" type="ORF">AK33_00390</name>
</gene>
<dbReference type="PATRIC" id="fig|1450449.3.peg.21"/>
<dbReference type="Proteomes" id="UP000054123">
    <property type="component" value="Unassembled WGS sequence"/>
</dbReference>
<dbReference type="AlphaFoldDB" id="A0A011PAA9"/>
<reference evidence="1 2" key="1">
    <citation type="journal article" date="2014" name="Genome Announc.">
        <title>Genome Sequence of a Presumptive Mannheimia haemolytica Strain with an A1/A6-Cross-Reactive Serotype from a White-Tailed Deer (Odocoileus virginianus).</title>
        <authorList>
            <person name="Lawrence P.K."/>
            <person name="Bey R.F."/>
            <person name="Wiener B."/>
            <person name="Kittichotirat W."/>
            <person name="Bumgarner R.E."/>
        </authorList>
    </citation>
    <scope>NUCLEOTIDE SEQUENCE [LARGE SCALE GENOMIC DNA]</scope>
    <source>
        <strain evidence="1 2">PKL10</strain>
    </source>
</reference>
<keyword evidence="2" id="KW-1185">Reference proteome</keyword>
<evidence type="ECO:0000313" key="2">
    <source>
        <dbReference type="Proteomes" id="UP000054123"/>
    </source>
</evidence>
<protein>
    <submittedName>
        <fullName evidence="1">Uncharacterized protein</fullName>
    </submittedName>
</protein>
<accession>A0A011PAA9</accession>